<keyword evidence="2" id="KW-1185">Reference proteome</keyword>
<evidence type="ECO:0000313" key="2">
    <source>
        <dbReference type="Proteomes" id="UP001054945"/>
    </source>
</evidence>
<reference evidence="1 2" key="1">
    <citation type="submission" date="2021-06" db="EMBL/GenBank/DDBJ databases">
        <title>Caerostris extrusa draft genome.</title>
        <authorList>
            <person name="Kono N."/>
            <person name="Arakawa K."/>
        </authorList>
    </citation>
    <scope>NUCLEOTIDE SEQUENCE [LARGE SCALE GENOMIC DNA]</scope>
</reference>
<dbReference type="EMBL" id="BPLR01010175">
    <property type="protein sequence ID" value="GIY37501.1"/>
    <property type="molecule type" value="Genomic_DNA"/>
</dbReference>
<organism evidence="1 2">
    <name type="scientific">Caerostris extrusa</name>
    <name type="common">Bark spider</name>
    <name type="synonym">Caerostris bankana</name>
    <dbReference type="NCBI Taxonomy" id="172846"/>
    <lineage>
        <taxon>Eukaryota</taxon>
        <taxon>Metazoa</taxon>
        <taxon>Ecdysozoa</taxon>
        <taxon>Arthropoda</taxon>
        <taxon>Chelicerata</taxon>
        <taxon>Arachnida</taxon>
        <taxon>Araneae</taxon>
        <taxon>Araneomorphae</taxon>
        <taxon>Entelegynae</taxon>
        <taxon>Araneoidea</taxon>
        <taxon>Araneidae</taxon>
        <taxon>Caerostris</taxon>
    </lineage>
</organism>
<protein>
    <submittedName>
        <fullName evidence="1">Uncharacterized protein</fullName>
    </submittedName>
</protein>
<dbReference type="AlphaFoldDB" id="A0AAV4SW62"/>
<dbReference type="Proteomes" id="UP001054945">
    <property type="component" value="Unassembled WGS sequence"/>
</dbReference>
<sequence length="200" mass="21972">MGVSIFEVHGYSQSFIRIPYPHPAILMGVNAHFIVCITHFALTFPAIQRGGHSSSNYFNPSSPPMVIYLTKICLFKHNPYKNEKGRDPLNTSLLTIETDPGWQTGGGTVNCQVKKNPCLLPEGRENSLSKIPLANAAAAVFLFRPQGQQPKASCLAKQQAVSSATNAILSRRLKRGHLFFGKGCLLFHYSVFIASHKSDS</sequence>
<evidence type="ECO:0000313" key="1">
    <source>
        <dbReference type="EMBL" id="GIY37501.1"/>
    </source>
</evidence>
<proteinExistence type="predicted"/>
<name>A0AAV4SW62_CAEEX</name>
<gene>
    <name evidence="1" type="ORF">CEXT_28491</name>
</gene>
<comment type="caution">
    <text evidence="1">The sequence shown here is derived from an EMBL/GenBank/DDBJ whole genome shotgun (WGS) entry which is preliminary data.</text>
</comment>
<accession>A0AAV4SW62</accession>